<reference evidence="1 2" key="1">
    <citation type="submission" date="2018-09" db="EMBL/GenBank/DDBJ databases">
        <title>Altererythrobacter spongiae sp. nov., isolated from a marine sponge.</title>
        <authorList>
            <person name="Zhuang L."/>
            <person name="Luo L."/>
        </authorList>
    </citation>
    <scope>NUCLEOTIDE SEQUENCE [LARGE SCALE GENOMIC DNA]</scope>
    <source>
        <strain evidence="1 2">HN-Y73</strain>
    </source>
</reference>
<keyword evidence="2" id="KW-1185">Reference proteome</keyword>
<dbReference type="Pfam" id="PF13801">
    <property type="entry name" value="Metal_resist"/>
    <property type="match status" value="1"/>
</dbReference>
<dbReference type="InterPro" id="IPR025961">
    <property type="entry name" value="Metal_resist"/>
</dbReference>
<name>A0A420EPP0_9SPHN</name>
<proteinExistence type="predicted"/>
<protein>
    <submittedName>
        <fullName evidence="1">Periplasmic heavy metal sensor</fullName>
    </submittedName>
</protein>
<dbReference type="PROSITE" id="PS51257">
    <property type="entry name" value="PROKAR_LIPOPROTEIN"/>
    <property type="match status" value="1"/>
</dbReference>
<organism evidence="1 2">
    <name type="scientific">Altericroceibacterium spongiae</name>
    <dbReference type="NCBI Taxonomy" id="2320269"/>
    <lineage>
        <taxon>Bacteria</taxon>
        <taxon>Pseudomonadati</taxon>
        <taxon>Pseudomonadota</taxon>
        <taxon>Alphaproteobacteria</taxon>
        <taxon>Sphingomonadales</taxon>
        <taxon>Erythrobacteraceae</taxon>
        <taxon>Altericroceibacterium</taxon>
    </lineage>
</organism>
<evidence type="ECO:0000313" key="2">
    <source>
        <dbReference type="Proteomes" id="UP000284395"/>
    </source>
</evidence>
<dbReference type="OrthoDB" id="7450844at2"/>
<accession>A0A420EPP0</accession>
<dbReference type="EMBL" id="RAPF01000002">
    <property type="protein sequence ID" value="RKF22648.1"/>
    <property type="molecule type" value="Genomic_DNA"/>
</dbReference>
<dbReference type="Proteomes" id="UP000284395">
    <property type="component" value="Unassembled WGS sequence"/>
</dbReference>
<comment type="caution">
    <text evidence="1">The sequence shown here is derived from an EMBL/GenBank/DDBJ whole genome shotgun (WGS) entry which is preliminary data.</text>
</comment>
<evidence type="ECO:0000313" key="1">
    <source>
        <dbReference type="EMBL" id="RKF22648.1"/>
    </source>
</evidence>
<dbReference type="RefSeq" id="WP_120323842.1">
    <property type="nucleotide sequence ID" value="NZ_RAPF01000002.1"/>
</dbReference>
<gene>
    <name evidence="1" type="ORF">D6851_05385</name>
</gene>
<dbReference type="Gene3D" id="1.20.120.1490">
    <property type="match status" value="1"/>
</dbReference>
<dbReference type="AlphaFoldDB" id="A0A420EPP0"/>
<sequence>MKLSGVHIVLAVLLAMAAGCIGAFVAGQWWTQPQSQGLHDFVHDELDLSPDQSARLEQLEQQFATERAGLEAKLRSANVDLARAMEEEHSYGPKVGAAIDQVHVQMGELQKATVRHVFAMRGLLDQTQQEKFDRQISKSLTGDGRE</sequence>